<dbReference type="AlphaFoldDB" id="A0A1Q9E1J0"/>
<dbReference type="PROSITE" id="PS50102">
    <property type="entry name" value="RRM"/>
    <property type="match status" value="1"/>
</dbReference>
<dbReference type="Gene3D" id="3.30.70.330">
    <property type="match status" value="1"/>
</dbReference>
<accession>A0A1Q9E1J0</accession>
<evidence type="ECO:0000313" key="3">
    <source>
        <dbReference type="EMBL" id="OLQ01259.1"/>
    </source>
</evidence>
<dbReference type="EMBL" id="LSRX01000299">
    <property type="protein sequence ID" value="OLQ01259.1"/>
    <property type="molecule type" value="Genomic_DNA"/>
</dbReference>
<proteinExistence type="predicted"/>
<name>A0A1Q9E1J0_SYMMI</name>
<keyword evidence="4" id="KW-1185">Reference proteome</keyword>
<feature type="domain" description="RRM" evidence="2">
    <location>
        <begin position="20"/>
        <end position="95"/>
    </location>
</feature>
<dbReference type="InterPro" id="IPR012677">
    <property type="entry name" value="Nucleotide-bd_a/b_plait_sf"/>
</dbReference>
<gene>
    <name evidence="3" type="primary">rbpA</name>
    <name evidence="3" type="ORF">AK812_SmicGene16010</name>
</gene>
<organism evidence="3 4">
    <name type="scientific">Symbiodinium microadriaticum</name>
    <name type="common">Dinoflagellate</name>
    <name type="synonym">Zooxanthella microadriatica</name>
    <dbReference type="NCBI Taxonomy" id="2951"/>
    <lineage>
        <taxon>Eukaryota</taxon>
        <taxon>Sar</taxon>
        <taxon>Alveolata</taxon>
        <taxon>Dinophyceae</taxon>
        <taxon>Suessiales</taxon>
        <taxon>Symbiodiniaceae</taxon>
        <taxon>Symbiodinium</taxon>
    </lineage>
</organism>
<keyword evidence="1" id="KW-0694">RNA-binding</keyword>
<dbReference type="Pfam" id="PF00076">
    <property type="entry name" value="RRM_1"/>
    <property type="match status" value="1"/>
</dbReference>
<evidence type="ECO:0000259" key="2">
    <source>
        <dbReference type="PROSITE" id="PS50102"/>
    </source>
</evidence>
<dbReference type="Proteomes" id="UP000186817">
    <property type="component" value="Unassembled WGS sequence"/>
</dbReference>
<evidence type="ECO:0000313" key="4">
    <source>
        <dbReference type="Proteomes" id="UP000186817"/>
    </source>
</evidence>
<dbReference type="GO" id="GO:0003723">
    <property type="term" value="F:RNA binding"/>
    <property type="evidence" value="ECO:0007669"/>
    <property type="project" value="UniProtKB-UniRule"/>
</dbReference>
<reference evidence="3 4" key="1">
    <citation type="submission" date="2016-02" db="EMBL/GenBank/DDBJ databases">
        <title>Genome analysis of coral dinoflagellate symbionts highlights evolutionary adaptations to a symbiotic lifestyle.</title>
        <authorList>
            <person name="Aranda M."/>
            <person name="Li Y."/>
            <person name="Liew Y.J."/>
            <person name="Baumgarten S."/>
            <person name="Simakov O."/>
            <person name="Wilson M."/>
            <person name="Piel J."/>
            <person name="Ashoor H."/>
            <person name="Bougouffa S."/>
            <person name="Bajic V.B."/>
            <person name="Ryu T."/>
            <person name="Ravasi T."/>
            <person name="Bayer T."/>
            <person name="Micklem G."/>
            <person name="Kim H."/>
            <person name="Bhak J."/>
            <person name="Lajeunesse T.C."/>
            <person name="Voolstra C.R."/>
        </authorList>
    </citation>
    <scope>NUCLEOTIDE SEQUENCE [LARGE SCALE GENOMIC DNA]</scope>
    <source>
        <strain evidence="3 4">CCMP2467</strain>
    </source>
</reference>
<dbReference type="OrthoDB" id="409625at2759"/>
<evidence type="ECO:0000256" key="1">
    <source>
        <dbReference type="PROSITE-ProRule" id="PRU00176"/>
    </source>
</evidence>
<protein>
    <submittedName>
        <fullName evidence="3">Putative RNA-binding protein RbpA</fullName>
    </submittedName>
</protein>
<dbReference type="InterPro" id="IPR000504">
    <property type="entry name" value="RRM_dom"/>
</dbReference>
<sequence>MPGTRYSAVDIAKTARTCCLPITFGIRDIEKIFSRHGEVKLVQIPHHRETGEPRGFCLIEFGSVKVLLEASNDRVSKLQGNELDCAPLNAQASRCLGSTKV</sequence>
<comment type="caution">
    <text evidence="3">The sequence shown here is derived from an EMBL/GenBank/DDBJ whole genome shotgun (WGS) entry which is preliminary data.</text>
</comment>
<dbReference type="InterPro" id="IPR035979">
    <property type="entry name" value="RBD_domain_sf"/>
</dbReference>
<dbReference type="SUPFAM" id="SSF54928">
    <property type="entry name" value="RNA-binding domain, RBD"/>
    <property type="match status" value="1"/>
</dbReference>